<dbReference type="InterPro" id="IPR002145">
    <property type="entry name" value="CopG"/>
</dbReference>
<dbReference type="SUPFAM" id="SSF47598">
    <property type="entry name" value="Ribbon-helix-helix"/>
    <property type="match status" value="1"/>
</dbReference>
<dbReference type="Pfam" id="PF01402">
    <property type="entry name" value="RHH_1"/>
    <property type="match status" value="1"/>
</dbReference>
<protein>
    <submittedName>
        <fullName evidence="2">DUF6290 family protein</fullName>
    </submittedName>
</protein>
<dbReference type="RefSeq" id="WP_298404654.1">
    <property type="nucleotide sequence ID" value="NZ_JBFSHR010000040.1"/>
</dbReference>
<organism evidence="2 3">
    <name type="scientific">Ferrimicrobium acidiphilum</name>
    <dbReference type="NCBI Taxonomy" id="121039"/>
    <lineage>
        <taxon>Bacteria</taxon>
        <taxon>Bacillati</taxon>
        <taxon>Actinomycetota</taxon>
        <taxon>Acidimicrobiia</taxon>
        <taxon>Acidimicrobiales</taxon>
        <taxon>Acidimicrobiaceae</taxon>
        <taxon>Ferrimicrobium</taxon>
    </lineage>
</organism>
<accession>A0ABV3Y3Q5</accession>
<evidence type="ECO:0000313" key="3">
    <source>
        <dbReference type="Proteomes" id="UP001560267"/>
    </source>
</evidence>
<evidence type="ECO:0000259" key="1">
    <source>
        <dbReference type="Pfam" id="PF01402"/>
    </source>
</evidence>
<reference evidence="2 3" key="1">
    <citation type="submission" date="2024-07" db="EMBL/GenBank/DDBJ databases">
        <title>Draft Genome Sequence of Ferrimicrobium acidiphilum Strain YE2023, Isolated from a Pulp of Bioleach Reactor.</title>
        <authorList>
            <person name="Elkina Y.A."/>
            <person name="Bulaeva A.G."/>
            <person name="Beletsky A.V."/>
            <person name="Mardanov A.V."/>
        </authorList>
    </citation>
    <scope>NUCLEOTIDE SEQUENCE [LARGE SCALE GENOMIC DNA]</scope>
    <source>
        <strain evidence="2 3">YE2023</strain>
    </source>
</reference>
<feature type="domain" description="Ribbon-helix-helix protein CopG" evidence="1">
    <location>
        <begin position="5"/>
        <end position="42"/>
    </location>
</feature>
<dbReference type="Proteomes" id="UP001560267">
    <property type="component" value="Unassembled WGS sequence"/>
</dbReference>
<dbReference type="InterPro" id="IPR010985">
    <property type="entry name" value="Ribbon_hlx_hlx"/>
</dbReference>
<sequence length="71" mass="8065">MDTRTTTIRLPGPTAEALEVVAKADNQSVSEAVRQAVLEHIRTRRADPEFQKSLHHLLDSQREVFERLADL</sequence>
<dbReference type="EMBL" id="JBFSHR010000040">
    <property type="protein sequence ID" value="MEX6430191.1"/>
    <property type="molecule type" value="Genomic_DNA"/>
</dbReference>
<evidence type="ECO:0000313" key="2">
    <source>
        <dbReference type="EMBL" id="MEX6430191.1"/>
    </source>
</evidence>
<comment type="caution">
    <text evidence="2">The sequence shown here is derived from an EMBL/GenBank/DDBJ whole genome shotgun (WGS) entry which is preliminary data.</text>
</comment>
<gene>
    <name evidence="2" type="ORF">AB6A68_10160</name>
</gene>
<name>A0ABV3Y3Q5_9ACTN</name>
<proteinExistence type="predicted"/>
<keyword evidence="3" id="KW-1185">Reference proteome</keyword>